<dbReference type="RefSeq" id="XP_003062230.1">
    <property type="nucleotide sequence ID" value="XM_003062184.1"/>
</dbReference>
<feature type="region of interest" description="Disordered" evidence="1">
    <location>
        <begin position="662"/>
        <end position="723"/>
    </location>
</feature>
<feature type="compositionally biased region" description="Basic and acidic residues" evidence="1">
    <location>
        <begin position="24"/>
        <end position="40"/>
    </location>
</feature>
<dbReference type="GO" id="GO:0005874">
    <property type="term" value="C:microtubule"/>
    <property type="evidence" value="ECO:0007669"/>
    <property type="project" value="InterPro"/>
</dbReference>
<dbReference type="PANTHER" id="PTHR21616">
    <property type="entry name" value="CENTROSOME SPINDLE POLE ASSOCIATED PROTEIN"/>
    <property type="match status" value="1"/>
</dbReference>
<organism evidence="3">
    <name type="scientific">Micromonas pusilla (strain CCMP1545)</name>
    <name type="common">Picoplanktonic green alga</name>
    <dbReference type="NCBI Taxonomy" id="564608"/>
    <lineage>
        <taxon>Eukaryota</taxon>
        <taxon>Viridiplantae</taxon>
        <taxon>Chlorophyta</taxon>
        <taxon>Mamiellophyceae</taxon>
        <taxon>Mamiellales</taxon>
        <taxon>Mamiellaceae</taxon>
        <taxon>Micromonas</taxon>
    </lineage>
</organism>
<dbReference type="Proteomes" id="UP000001876">
    <property type="component" value="Unassembled WGS sequence"/>
</dbReference>
<feature type="region of interest" description="Disordered" evidence="1">
    <location>
        <begin position="802"/>
        <end position="853"/>
    </location>
</feature>
<feature type="region of interest" description="Disordered" evidence="1">
    <location>
        <begin position="322"/>
        <end position="517"/>
    </location>
</feature>
<dbReference type="KEGG" id="mpp:MICPUCDRAFT_42000"/>
<dbReference type="GO" id="GO:0000922">
    <property type="term" value="C:spindle pole"/>
    <property type="evidence" value="ECO:0007669"/>
    <property type="project" value="InterPro"/>
</dbReference>
<feature type="compositionally biased region" description="Pro residues" evidence="1">
    <location>
        <begin position="494"/>
        <end position="507"/>
    </location>
</feature>
<feature type="compositionally biased region" description="Basic and acidic residues" evidence="1">
    <location>
        <begin position="152"/>
        <end position="172"/>
    </location>
</feature>
<proteinExistence type="predicted"/>
<feature type="compositionally biased region" description="Gly residues" evidence="1">
    <location>
        <begin position="224"/>
        <end position="237"/>
    </location>
</feature>
<feature type="compositionally biased region" description="Gly residues" evidence="1">
    <location>
        <begin position="201"/>
        <end position="213"/>
    </location>
</feature>
<feature type="compositionally biased region" description="Pro residues" evidence="1">
    <location>
        <begin position="1"/>
        <end position="11"/>
    </location>
</feature>
<dbReference type="AlphaFoldDB" id="C1N250"/>
<feature type="compositionally biased region" description="Polar residues" evidence="1">
    <location>
        <begin position="829"/>
        <end position="846"/>
    </location>
</feature>
<evidence type="ECO:0000256" key="1">
    <source>
        <dbReference type="SAM" id="MobiDB-lite"/>
    </source>
</evidence>
<dbReference type="EMBL" id="GG663745">
    <property type="protein sequence ID" value="EEH53942.1"/>
    <property type="molecule type" value="Genomic_DNA"/>
</dbReference>
<feature type="compositionally biased region" description="Basic and acidic residues" evidence="1">
    <location>
        <begin position="255"/>
        <end position="290"/>
    </location>
</feature>
<dbReference type="OrthoDB" id="10044099at2759"/>
<keyword evidence="3" id="KW-1185">Reference proteome</keyword>
<evidence type="ECO:0000313" key="2">
    <source>
        <dbReference type="EMBL" id="EEH53942.1"/>
    </source>
</evidence>
<feature type="compositionally biased region" description="Basic and acidic residues" evidence="1">
    <location>
        <begin position="358"/>
        <end position="460"/>
    </location>
</feature>
<dbReference type="InterPro" id="IPR026708">
    <property type="entry name" value="CSPP1"/>
</dbReference>
<accession>C1N250</accession>
<dbReference type="STRING" id="564608.C1N250"/>
<dbReference type="GO" id="GO:0032467">
    <property type="term" value="P:positive regulation of cytokinesis"/>
    <property type="evidence" value="ECO:0007669"/>
    <property type="project" value="InterPro"/>
</dbReference>
<dbReference type="GeneID" id="9687469"/>
<feature type="region of interest" description="Disordered" evidence="1">
    <location>
        <begin position="128"/>
        <end position="310"/>
    </location>
</feature>
<dbReference type="eggNOG" id="ENOG502QTSW">
    <property type="taxonomic scope" value="Eukaryota"/>
</dbReference>
<protein>
    <submittedName>
        <fullName evidence="2">Predicted protein</fullName>
    </submittedName>
</protein>
<dbReference type="PANTHER" id="PTHR21616:SF2">
    <property type="entry name" value="CENTROSOME AND SPINDLE POLE-ASSOCIATED PROTEIN 1"/>
    <property type="match status" value="1"/>
</dbReference>
<reference evidence="2 3" key="1">
    <citation type="journal article" date="2009" name="Science">
        <title>Green evolution and dynamic adaptations revealed by genomes of the marine picoeukaryotes Micromonas.</title>
        <authorList>
            <person name="Worden A.Z."/>
            <person name="Lee J.H."/>
            <person name="Mock T."/>
            <person name="Rouze P."/>
            <person name="Simmons M.P."/>
            <person name="Aerts A.L."/>
            <person name="Allen A.E."/>
            <person name="Cuvelier M.L."/>
            <person name="Derelle E."/>
            <person name="Everett M.V."/>
            <person name="Foulon E."/>
            <person name="Grimwood J."/>
            <person name="Gundlach H."/>
            <person name="Henrissat B."/>
            <person name="Napoli C."/>
            <person name="McDonald S.M."/>
            <person name="Parker M.S."/>
            <person name="Rombauts S."/>
            <person name="Salamov A."/>
            <person name="Von Dassow P."/>
            <person name="Badger J.H."/>
            <person name="Coutinho P.M."/>
            <person name="Demir E."/>
            <person name="Dubchak I."/>
            <person name="Gentemann C."/>
            <person name="Eikrem W."/>
            <person name="Gready J.E."/>
            <person name="John U."/>
            <person name="Lanier W."/>
            <person name="Lindquist E.A."/>
            <person name="Lucas S."/>
            <person name="Mayer K.F."/>
            <person name="Moreau H."/>
            <person name="Not F."/>
            <person name="Otillar R."/>
            <person name="Panaud O."/>
            <person name="Pangilinan J."/>
            <person name="Paulsen I."/>
            <person name="Piegu B."/>
            <person name="Poliakov A."/>
            <person name="Robbens S."/>
            <person name="Schmutz J."/>
            <person name="Toulza E."/>
            <person name="Wyss T."/>
            <person name="Zelensky A."/>
            <person name="Zhou K."/>
            <person name="Armbrust E.V."/>
            <person name="Bhattacharya D."/>
            <person name="Goodenough U.W."/>
            <person name="Van de Peer Y."/>
            <person name="Grigoriev I.V."/>
        </authorList>
    </citation>
    <scope>NUCLEOTIDE SEQUENCE [LARGE SCALE GENOMIC DNA]</scope>
    <source>
        <strain evidence="2 3">CCMP1545</strain>
    </source>
</reference>
<feature type="region of interest" description="Disordered" evidence="1">
    <location>
        <begin position="1"/>
        <end position="104"/>
    </location>
</feature>
<gene>
    <name evidence="2" type="ORF">MICPUCDRAFT_42000</name>
</gene>
<evidence type="ECO:0000313" key="3">
    <source>
        <dbReference type="Proteomes" id="UP000001876"/>
    </source>
</evidence>
<sequence length="853" mass="93882">MANPNYPPPHDPSGGGGAYWGPEVDERGEHRERLARERQAEYNQHLSANGGPPGAQGPPNNAMDAFADRPAANGGGLPPRYPPQQGGAHGRGQHRRPSDEASPGLVFEEEVNPRPFGHGGVKQMFNSADKRRMEKKQQQKREYAAELSAQIAEKEDRKRRELAERRGIDARAHGMANVISGHPQPPPQYVEQTPHPMQGYDQGGGGGGGGGGRQTQRPSFTDNLGGGGGGGFPGGQPGSFQQQQQSAARQKKAAYQRELDEQVRLKAEAKEREKRERFERDARERREIARYDPWGKGGGGAPMRDQGGNVVTNLKDLRDDYNERQLNPGMPPPDYHYDPRSPGGPAADHVGNLMIQGRFRDGQIGDVDPRELAAKHRQRDELAHALEQQIEEKRRKKEAEKQREAEEDLKEERRLKAEQERLRAAFEKEQENERLKAEERARAEEEAFDLAKRQEQDRANKPARRAPRRDPDDEDDGPPYGPRGGANANAAPADGPPPPGYLPPRGPTPAGARELSALRMELQQEHTELMRAMQAQNENMRMLQERAEMAEKNGLEARMEILEMKENIADNVFLSQLPPVPGSDQDRRRVVIDDAREDYGAFMRDIDSRIDPFKDAGKDYSADVRASQTFDANESMVGESTFVFPGQTLSAASFLGDGVGGVAPPKKQAGPRHNTLDDIDEFGGGDVMGLGPDADASGLPPDGPEPGRRYPSDGPPDTAASTASDGLTKIYAKNEARLRALGDAGGDGDRPPADADQLDNLLQNFLRVARGATPVLQEAPPMLEDQARSIFTLPWRAPRDRPPVRAVHGRGEFDDEEGEWQGGMGSYVGHQQSYDGNRPDTTASLDTETRFLR</sequence>
<feature type="compositionally biased region" description="Basic and acidic residues" evidence="1">
    <location>
        <begin position="128"/>
        <end position="144"/>
    </location>
</feature>
<name>C1N250_MICPC</name>